<evidence type="ECO:0000256" key="2">
    <source>
        <dbReference type="ARBA" id="ARBA00011028"/>
    </source>
</evidence>
<dbReference type="GO" id="GO:0007155">
    <property type="term" value="P:cell adhesion"/>
    <property type="evidence" value="ECO:0007669"/>
    <property type="project" value="InterPro"/>
</dbReference>
<evidence type="ECO:0000256" key="5">
    <source>
        <dbReference type="ARBA" id="ARBA00022729"/>
    </source>
</evidence>
<dbReference type="Pfam" id="PF01297">
    <property type="entry name" value="ZnuA"/>
    <property type="match status" value="1"/>
</dbReference>
<protein>
    <submittedName>
        <fullName evidence="8">ABC transporter substrate-binding protein</fullName>
    </submittedName>
</protein>
<accession>A0A327L5L5</accession>
<dbReference type="PRINTS" id="PR00690">
    <property type="entry name" value="ADHESNFAMILY"/>
</dbReference>
<dbReference type="EMBL" id="NPEX01000011">
    <property type="protein sequence ID" value="RAI45646.1"/>
    <property type="molecule type" value="Genomic_DNA"/>
</dbReference>
<proteinExistence type="inferred from homology"/>
<dbReference type="PANTHER" id="PTHR42953">
    <property type="entry name" value="HIGH-AFFINITY ZINC UPTAKE SYSTEM PROTEIN ZNUA-RELATED"/>
    <property type="match status" value="1"/>
</dbReference>
<dbReference type="OrthoDB" id="9793396at2"/>
<dbReference type="InterPro" id="IPR006129">
    <property type="entry name" value="AdhesinB"/>
</dbReference>
<feature type="compositionally biased region" description="Basic and acidic residues" evidence="7">
    <location>
        <begin position="125"/>
        <end position="134"/>
    </location>
</feature>
<sequence length="312" mass="32852">MLAGAAVAAASLSGAQAQSGESPAAAEPAKAAEPIRVVASFSILGDLVKQIGGPLVAVDLLVGPNVDMHAFQPSPSDSRKFAGAKLVVMNGLGLEGWAERMTKASGYTGPVVIATKGLKALAKPETGHDHDHGHGQGTNDPHAWQSVGNVKLYVANIRDALAAVDPADKAAYVANADAYLAKLDQLDREIRAAFDGVPKDKRQVITAHQAFRYYGAAYGIDFRGAKGVSEESEPSAREIADLIKLIKKEKVRALFVENISNRRLLDRIAQETDAKVGGTLYSDALSDASGPAPTYIEMMRVNTKAIADALRG</sequence>
<dbReference type="PANTHER" id="PTHR42953:SF1">
    <property type="entry name" value="METAL-BINDING PROTEIN HI_0362-RELATED"/>
    <property type="match status" value="1"/>
</dbReference>
<feature type="region of interest" description="Disordered" evidence="7">
    <location>
        <begin position="123"/>
        <end position="142"/>
    </location>
</feature>
<keyword evidence="5" id="KW-0732">Signal</keyword>
<comment type="subcellular location">
    <subcellularLocation>
        <location evidence="1">Cell envelope</location>
    </subcellularLocation>
</comment>
<evidence type="ECO:0000313" key="9">
    <source>
        <dbReference type="Proteomes" id="UP000249130"/>
    </source>
</evidence>
<dbReference type="InterPro" id="IPR006128">
    <property type="entry name" value="Lipoprotein_PsaA-like"/>
</dbReference>
<evidence type="ECO:0000256" key="1">
    <source>
        <dbReference type="ARBA" id="ARBA00004196"/>
    </source>
</evidence>
<evidence type="ECO:0000313" key="8">
    <source>
        <dbReference type="EMBL" id="RAI45646.1"/>
    </source>
</evidence>
<evidence type="ECO:0000256" key="4">
    <source>
        <dbReference type="ARBA" id="ARBA00022723"/>
    </source>
</evidence>
<evidence type="ECO:0000256" key="3">
    <source>
        <dbReference type="ARBA" id="ARBA00022448"/>
    </source>
</evidence>
<keyword evidence="9" id="KW-1185">Reference proteome</keyword>
<evidence type="ECO:0000256" key="6">
    <source>
        <dbReference type="RuleBase" id="RU003512"/>
    </source>
</evidence>
<dbReference type="InterPro" id="IPR050492">
    <property type="entry name" value="Bact_metal-bind_prot9"/>
</dbReference>
<name>A0A327L5L5_9BRAD</name>
<dbReference type="GO" id="GO:0030313">
    <property type="term" value="C:cell envelope"/>
    <property type="evidence" value="ECO:0007669"/>
    <property type="project" value="UniProtKB-SubCell"/>
</dbReference>
<dbReference type="InterPro" id="IPR006127">
    <property type="entry name" value="ZnuA-like"/>
</dbReference>
<dbReference type="AlphaFoldDB" id="A0A327L5L5"/>
<dbReference type="Gene3D" id="3.40.50.1980">
    <property type="entry name" value="Nitrogenase molybdenum iron protein domain"/>
    <property type="match status" value="2"/>
</dbReference>
<comment type="caution">
    <text evidence="8">The sequence shown here is derived from an EMBL/GenBank/DDBJ whole genome shotgun (WGS) entry which is preliminary data.</text>
</comment>
<reference evidence="8 9" key="1">
    <citation type="submission" date="2017-07" db="EMBL/GenBank/DDBJ databases">
        <title>Draft Genome Sequences of Select Purple Nonsulfur Bacteria.</title>
        <authorList>
            <person name="Lasarre B."/>
            <person name="Mckinlay J.B."/>
        </authorList>
    </citation>
    <scope>NUCLEOTIDE SEQUENCE [LARGE SCALE GENOMIC DNA]</scope>
    <source>
        <strain evidence="8 9">DSM 5909</strain>
    </source>
</reference>
<dbReference type="SUPFAM" id="SSF53807">
    <property type="entry name" value="Helical backbone' metal receptor"/>
    <property type="match status" value="1"/>
</dbReference>
<keyword evidence="3 6" id="KW-0813">Transport</keyword>
<organism evidence="8 9">
    <name type="scientific">Rhodoplanes roseus</name>
    <dbReference type="NCBI Taxonomy" id="29409"/>
    <lineage>
        <taxon>Bacteria</taxon>
        <taxon>Pseudomonadati</taxon>
        <taxon>Pseudomonadota</taxon>
        <taxon>Alphaproteobacteria</taxon>
        <taxon>Hyphomicrobiales</taxon>
        <taxon>Nitrobacteraceae</taxon>
        <taxon>Rhodoplanes</taxon>
    </lineage>
</organism>
<dbReference type="GO" id="GO:0046872">
    <property type="term" value="F:metal ion binding"/>
    <property type="evidence" value="ECO:0007669"/>
    <property type="project" value="UniProtKB-KW"/>
</dbReference>
<evidence type="ECO:0000256" key="7">
    <source>
        <dbReference type="SAM" id="MobiDB-lite"/>
    </source>
</evidence>
<dbReference type="GO" id="GO:0030001">
    <property type="term" value="P:metal ion transport"/>
    <property type="evidence" value="ECO:0007669"/>
    <property type="project" value="InterPro"/>
</dbReference>
<dbReference type="Proteomes" id="UP000249130">
    <property type="component" value="Unassembled WGS sequence"/>
</dbReference>
<keyword evidence="4" id="KW-0479">Metal-binding</keyword>
<dbReference type="PRINTS" id="PR00691">
    <property type="entry name" value="ADHESINB"/>
</dbReference>
<comment type="similarity">
    <text evidence="2 6">Belongs to the bacterial solute-binding protein 9 family.</text>
</comment>
<gene>
    <name evidence="8" type="ORF">CH341_02940</name>
</gene>